<evidence type="ECO:0000313" key="2">
    <source>
        <dbReference type="Proteomes" id="UP001185737"/>
    </source>
</evidence>
<organism evidence="1 2">
    <name type="scientific">Rhodococcus jostii</name>
    <dbReference type="NCBI Taxonomy" id="132919"/>
    <lineage>
        <taxon>Bacteria</taxon>
        <taxon>Bacillati</taxon>
        <taxon>Actinomycetota</taxon>
        <taxon>Actinomycetes</taxon>
        <taxon>Mycobacteriales</taxon>
        <taxon>Nocardiaceae</taxon>
        <taxon>Rhodococcus</taxon>
    </lineage>
</organism>
<reference evidence="1 2" key="1">
    <citation type="submission" date="2023-10" db="EMBL/GenBank/DDBJ databases">
        <title>Development of a sustainable strategy for remediation of hydrocarbon-contaminated territories based on the waste exchange concept.</title>
        <authorList>
            <person name="Krivoruchko A."/>
        </authorList>
    </citation>
    <scope>NUCLEOTIDE SEQUENCE [LARGE SCALE GENOMIC DNA]</scope>
    <source>
        <strain evidence="1 2">IEGM 60</strain>
    </source>
</reference>
<dbReference type="Proteomes" id="UP001185737">
    <property type="component" value="Unassembled WGS sequence"/>
</dbReference>
<gene>
    <name evidence="1" type="ORF">R3Q59_35500</name>
</gene>
<sequence length="273" mass="29890">MTLIVARKHGDMISAVADTKITVHPSLEAGSRRSLREYDAPVLKLAIVRPDLLIGVAGDAPPEALTAAAKHWHKGSAEDVLEALKIYTTSNDNGFVVAALAPARLWRVSNGVVYERTEQGETWEGDAEPYKTFMERYAEWPDSCPVDFRLLSSLQALTDGPWSTQHPSVGGHVLHVQTVDNEFRYVPNGSATFEPTPGNGIFFTQHFATGIGTTPGAFAAFIEGRQQQLLFVHGEPWEHVPVQAETMEELISAAAELHNQQLAAAEPPDSQWQ</sequence>
<protein>
    <submittedName>
        <fullName evidence="1">Uncharacterized protein</fullName>
    </submittedName>
</protein>
<proteinExistence type="predicted"/>
<evidence type="ECO:0000313" key="1">
    <source>
        <dbReference type="EMBL" id="MDV6285794.1"/>
    </source>
</evidence>
<name>A0ABU4CQI0_RHOJO</name>
<dbReference type="EMBL" id="JAWLKA010000029">
    <property type="protein sequence ID" value="MDV6285794.1"/>
    <property type="molecule type" value="Genomic_DNA"/>
</dbReference>
<keyword evidence="2" id="KW-1185">Reference proteome</keyword>
<accession>A0ABU4CQI0</accession>
<dbReference type="RefSeq" id="WP_317571111.1">
    <property type="nucleotide sequence ID" value="NZ_JAWLKA010000029.1"/>
</dbReference>
<comment type="caution">
    <text evidence="1">The sequence shown here is derived from an EMBL/GenBank/DDBJ whole genome shotgun (WGS) entry which is preliminary data.</text>
</comment>